<name>A0A0U1LPE4_TALIS</name>
<evidence type="ECO:0000256" key="7">
    <source>
        <dbReference type="PIRSR" id="PIRSR602401-1"/>
    </source>
</evidence>
<evidence type="ECO:0000259" key="9">
    <source>
        <dbReference type="Pfam" id="PF01494"/>
    </source>
</evidence>
<evidence type="ECO:0000313" key="10">
    <source>
        <dbReference type="EMBL" id="CRG84023.1"/>
    </source>
</evidence>
<feature type="transmembrane region" description="Helical" evidence="8">
    <location>
        <begin position="27"/>
        <end position="49"/>
    </location>
</feature>
<dbReference type="CDD" id="cd11065">
    <property type="entry name" value="CYP64-like"/>
    <property type="match status" value="1"/>
</dbReference>
<evidence type="ECO:0000256" key="3">
    <source>
        <dbReference type="ARBA" id="ARBA00022723"/>
    </source>
</evidence>
<dbReference type="GO" id="GO:0004497">
    <property type="term" value="F:monooxygenase activity"/>
    <property type="evidence" value="ECO:0007669"/>
    <property type="project" value="InterPro"/>
</dbReference>
<keyword evidence="11" id="KW-1185">Reference proteome</keyword>
<dbReference type="InterPro" id="IPR001128">
    <property type="entry name" value="Cyt_P450"/>
</dbReference>
<keyword evidence="8" id="KW-1133">Transmembrane helix</keyword>
<gene>
    <name evidence="10" type="ORF">PISL3812_01367</name>
</gene>
<dbReference type="GO" id="GO:0005506">
    <property type="term" value="F:iron ion binding"/>
    <property type="evidence" value="ECO:0007669"/>
    <property type="project" value="InterPro"/>
</dbReference>
<reference evidence="10 11" key="1">
    <citation type="submission" date="2015-04" db="EMBL/GenBank/DDBJ databases">
        <authorList>
            <person name="Syromyatnikov M.Y."/>
            <person name="Popov V.N."/>
        </authorList>
    </citation>
    <scope>NUCLEOTIDE SEQUENCE [LARGE SCALE GENOMIC DNA]</scope>
    <source>
        <strain evidence="10">WF-38-12</strain>
    </source>
</reference>
<dbReference type="PRINTS" id="PR00463">
    <property type="entry name" value="EP450I"/>
</dbReference>
<keyword evidence="3 7" id="KW-0479">Metal-binding</keyword>
<evidence type="ECO:0000256" key="8">
    <source>
        <dbReference type="SAM" id="Phobius"/>
    </source>
</evidence>
<dbReference type="InterPro" id="IPR050364">
    <property type="entry name" value="Cytochrome_P450_fung"/>
</dbReference>
<dbReference type="PANTHER" id="PTHR46300">
    <property type="entry name" value="P450, PUTATIVE (EUROFUNG)-RELATED-RELATED"/>
    <property type="match status" value="1"/>
</dbReference>
<comment type="similarity">
    <text evidence="1">Belongs to the cytochrome P450 family.</text>
</comment>
<dbReference type="OrthoDB" id="1103324at2759"/>
<dbReference type="PRINTS" id="PR00385">
    <property type="entry name" value="P450"/>
</dbReference>
<evidence type="ECO:0000256" key="1">
    <source>
        <dbReference type="ARBA" id="ARBA00010617"/>
    </source>
</evidence>
<dbReference type="FunFam" id="3.50.50.60:FF:000115">
    <property type="entry name" value="Salicylate hydroxylase, putative"/>
    <property type="match status" value="1"/>
</dbReference>
<keyword evidence="8" id="KW-0812">Transmembrane</keyword>
<evidence type="ECO:0000313" key="11">
    <source>
        <dbReference type="Proteomes" id="UP000054383"/>
    </source>
</evidence>
<keyword evidence="4" id="KW-0274">FAD</keyword>
<keyword evidence="6 7" id="KW-0408">Iron</keyword>
<dbReference type="InterPro" id="IPR002938">
    <property type="entry name" value="FAD-bd"/>
</dbReference>
<organism evidence="10 11">
    <name type="scientific">Talaromyces islandicus</name>
    <name type="common">Penicillium islandicum</name>
    <dbReference type="NCBI Taxonomy" id="28573"/>
    <lineage>
        <taxon>Eukaryota</taxon>
        <taxon>Fungi</taxon>
        <taxon>Dikarya</taxon>
        <taxon>Ascomycota</taxon>
        <taxon>Pezizomycotina</taxon>
        <taxon>Eurotiomycetes</taxon>
        <taxon>Eurotiomycetidae</taxon>
        <taxon>Eurotiales</taxon>
        <taxon>Trichocomaceae</taxon>
        <taxon>Talaromyces</taxon>
        <taxon>Talaromyces sect. Islandici</taxon>
    </lineage>
</organism>
<keyword evidence="8" id="KW-0472">Membrane</keyword>
<comment type="cofactor">
    <cofactor evidence="7">
        <name>heme</name>
        <dbReference type="ChEBI" id="CHEBI:30413"/>
    </cofactor>
</comment>
<dbReference type="AlphaFoldDB" id="A0A0U1LPE4"/>
<dbReference type="SUPFAM" id="SSF48264">
    <property type="entry name" value="Cytochrome P450"/>
    <property type="match status" value="1"/>
</dbReference>
<protein>
    <recommendedName>
        <fullName evidence="9">FAD-binding domain-containing protein</fullName>
    </recommendedName>
</protein>
<dbReference type="STRING" id="28573.A0A0U1LPE4"/>
<evidence type="ECO:0000256" key="2">
    <source>
        <dbReference type="ARBA" id="ARBA00022630"/>
    </source>
</evidence>
<feature type="domain" description="FAD-binding" evidence="9">
    <location>
        <begin position="552"/>
        <end position="892"/>
    </location>
</feature>
<proteinExistence type="inferred from homology"/>
<evidence type="ECO:0000256" key="5">
    <source>
        <dbReference type="ARBA" id="ARBA00023002"/>
    </source>
</evidence>
<dbReference type="GO" id="GO:0020037">
    <property type="term" value="F:heme binding"/>
    <property type="evidence" value="ECO:0007669"/>
    <property type="project" value="InterPro"/>
</dbReference>
<dbReference type="InterPro" id="IPR036396">
    <property type="entry name" value="Cyt_P450_sf"/>
</dbReference>
<dbReference type="EMBL" id="CVMT01000001">
    <property type="protein sequence ID" value="CRG84023.1"/>
    <property type="molecule type" value="Genomic_DNA"/>
</dbReference>
<dbReference type="Pfam" id="PF00067">
    <property type="entry name" value="p450"/>
    <property type="match status" value="1"/>
</dbReference>
<dbReference type="SUPFAM" id="SSF54373">
    <property type="entry name" value="FAD-linked reductases, C-terminal domain"/>
    <property type="match status" value="1"/>
</dbReference>
<dbReference type="Pfam" id="PF01494">
    <property type="entry name" value="FAD_binding_3"/>
    <property type="match status" value="1"/>
</dbReference>
<accession>A0A0U1LPE4</accession>
<dbReference type="GO" id="GO:0071949">
    <property type="term" value="F:FAD binding"/>
    <property type="evidence" value="ECO:0007669"/>
    <property type="project" value="InterPro"/>
</dbReference>
<evidence type="ECO:0000256" key="4">
    <source>
        <dbReference type="ARBA" id="ARBA00022827"/>
    </source>
</evidence>
<dbReference type="InterPro" id="IPR002401">
    <property type="entry name" value="Cyt_P450_E_grp-I"/>
</dbReference>
<dbReference type="GO" id="GO:0016705">
    <property type="term" value="F:oxidoreductase activity, acting on paired donors, with incorporation or reduction of molecular oxygen"/>
    <property type="evidence" value="ECO:0007669"/>
    <property type="project" value="InterPro"/>
</dbReference>
<sequence>MLFEKLAEILALAQLQRAVTDVGTTNILTALAVGALVVLVADYAWMLYLHFKMPPGPIPLPIIGNTHLLPENKPWIYFEQLSKKYNASLITFWIGRNPTVWICDAWSASELLDKRAGIYASRPRMVVFGELGTGQHNLVTMYYGDRWRLHRKLTHMGVGLQQVHGYRSLQNDESKLVALGLLEAPRDYVKHFERYAASVVSIIGFGRRIASFADPIITEVIAVMQLAADLNVPGKRFPMLMETFPFLAKFPTQIAPWKHGLGRRGRGHQFFYALAKEAASNPAQQQCYSRKIFDEAPKHNLTEQEIASLSGNLFGAGSDTSSSTLVTFVLACCAFPDVLPRAWEELDRVVGHHRSPTFDDEPNLPYVKAFVKEVLRWRSVAIIGGQPHAPTQDDHYKGWLIPKNTWVQGNVWAIHHHEREFPDPDRFVPERYLKDEDWSRPFPGERGYMTFGWGRRVCSGQGLAEQGTFITIARLLWGFRIEKALDEKGEEIPVDIFDYSNGLNMRPSPFQCRITPRSRDITAAIEREGKQALQDLAQYDGETKYQMSHFNGGIGGIAAAVSLGRRGHHVVVLEAAPKLAEVGAGVQISPNMGRLLDRWQVPFHDKETVLRQIDVRRWQNGQLLSSTNYDSVTDRPSTIHRADLHNALLETALSFENVRLQVNSVVTNVDFNTPEVVLADGSRFRGDVVLAADGIKSTIRPKLLQDESLNVAPTGDAAYRLILSREQMLANELLKELVDQPLVTRWIGPGRHVVGYPIRNHEQYNVVLLHPDRGTVDDQWTIKGSKQDMVNDFVGWEEHVHQIIASVDGDDLMVWKLNLYPPLKTWVRGSVALLGDACHPMLPYVAQGAAQAVEDAGALGAILSSLSTRDEIPQALQIYESSRKQHAEQVQQSGGHNRVVLHLPDGPEQESRDELFRQAMMTQGGSTPDRWTDHNTRASVWGHDAEEAVLTAWEGFRAANL</sequence>
<dbReference type="Proteomes" id="UP000054383">
    <property type="component" value="Unassembled WGS sequence"/>
</dbReference>
<dbReference type="PANTHER" id="PTHR46300:SF4">
    <property type="entry name" value="CYTOCHROME P450 98A3"/>
    <property type="match status" value="1"/>
</dbReference>
<dbReference type="SUPFAM" id="SSF51905">
    <property type="entry name" value="FAD/NAD(P)-binding domain"/>
    <property type="match status" value="1"/>
</dbReference>
<dbReference type="Gene3D" id="1.10.630.10">
    <property type="entry name" value="Cytochrome P450"/>
    <property type="match status" value="1"/>
</dbReference>
<evidence type="ECO:0000256" key="6">
    <source>
        <dbReference type="ARBA" id="ARBA00023004"/>
    </source>
</evidence>
<keyword evidence="7" id="KW-0349">Heme</keyword>
<feature type="binding site" description="axial binding residue" evidence="7">
    <location>
        <position position="458"/>
    </location>
    <ligand>
        <name>heme</name>
        <dbReference type="ChEBI" id="CHEBI:30413"/>
    </ligand>
    <ligandPart>
        <name>Fe</name>
        <dbReference type="ChEBI" id="CHEBI:18248"/>
    </ligandPart>
</feature>
<dbReference type="InterPro" id="IPR036188">
    <property type="entry name" value="FAD/NAD-bd_sf"/>
</dbReference>
<dbReference type="Gene3D" id="3.50.50.60">
    <property type="entry name" value="FAD/NAD(P)-binding domain"/>
    <property type="match status" value="1"/>
</dbReference>
<keyword evidence="5" id="KW-0560">Oxidoreductase</keyword>
<keyword evidence="2" id="KW-0285">Flavoprotein</keyword>